<dbReference type="PANTHER" id="PTHR28142:SF1">
    <property type="entry name" value="MITOCHONDRIAL INNER MEMBRANE I-AAA PROTEASE SUPERCOMPLEX SUBUNIT MGR3-RELATED"/>
    <property type="match status" value="1"/>
</dbReference>
<gene>
    <name evidence="1" type="ORF">CU097_005474</name>
</gene>
<name>A0A367JBS2_RHIAZ</name>
<organism evidence="1 2">
    <name type="scientific">Rhizopus azygosporus</name>
    <name type="common">Rhizopus microsporus var. azygosporus</name>
    <dbReference type="NCBI Taxonomy" id="86630"/>
    <lineage>
        <taxon>Eukaryota</taxon>
        <taxon>Fungi</taxon>
        <taxon>Fungi incertae sedis</taxon>
        <taxon>Mucoromycota</taxon>
        <taxon>Mucoromycotina</taxon>
        <taxon>Mucoromycetes</taxon>
        <taxon>Mucorales</taxon>
        <taxon>Mucorineae</taxon>
        <taxon>Rhizopodaceae</taxon>
        <taxon>Rhizopus</taxon>
    </lineage>
</organism>
<sequence length="413" mass="46484">MQSSSFKMSLYRFFRPNLVSRLNVQPRVSVSPSLFQRSRYATRQRPAPPPPPGQTRTIHIHPLPLALMGFAVVCLGVGLYNHFTSDVQKYPATIRQSLRKALYYQQDKDLNLALKYFDEALTQALESPELEKNGAPLTGIMIQLGTLQERMGKLADARRTLTLALRHLLGLENDASKKLPSEAVFEVDLNSLPSIEQRKAVGIAQKLGDITSAMKMDQEAEKWYTWSVEHLLTVSSKPVSEYDDTNQVIFDAEHMPSWLTKTDIGAALEALGAFYASRNKPSLAIHLYMRALTLSGLHSCQSAVLMNNLAEAYASMGQYEEAKVWGQKGLDIAQNPNTKKLEKDGKLCDYTCGVLLFNMGMLFEQTKDKAKAIHFYNSARNHGREHKQAECILEADRAIRRIEFESQRDNTSL</sequence>
<dbReference type="OrthoDB" id="10050400at2759"/>
<dbReference type="PANTHER" id="PTHR28142">
    <property type="entry name" value="MITOCHONDRIAL INNER MEMBRANE I-AAA PROTEASE SUPERCOMPLEX SUBUNIT MGR3-RELATED"/>
    <property type="match status" value="1"/>
</dbReference>
<dbReference type="CDD" id="cd24145">
    <property type="entry name" value="Mgr3-like"/>
    <property type="match status" value="1"/>
</dbReference>
<dbReference type="Proteomes" id="UP000252139">
    <property type="component" value="Unassembled WGS sequence"/>
</dbReference>
<protein>
    <submittedName>
        <fullName evidence="1">Uncharacterized protein</fullName>
    </submittedName>
</protein>
<evidence type="ECO:0000313" key="1">
    <source>
        <dbReference type="EMBL" id="RCH87378.1"/>
    </source>
</evidence>
<dbReference type="GO" id="GO:0051787">
    <property type="term" value="F:misfolded protein binding"/>
    <property type="evidence" value="ECO:0007669"/>
    <property type="project" value="TreeGrafter"/>
</dbReference>
<reference evidence="1 2" key="1">
    <citation type="journal article" date="2018" name="G3 (Bethesda)">
        <title>Phylogenetic and Phylogenomic Definition of Rhizopus Species.</title>
        <authorList>
            <person name="Gryganskyi A.P."/>
            <person name="Golan J."/>
            <person name="Dolatabadi S."/>
            <person name="Mondo S."/>
            <person name="Robb S."/>
            <person name="Idnurm A."/>
            <person name="Muszewska A."/>
            <person name="Steczkiewicz K."/>
            <person name="Masonjones S."/>
            <person name="Liao H.L."/>
            <person name="Gajdeczka M.T."/>
            <person name="Anike F."/>
            <person name="Vuek A."/>
            <person name="Anishchenko I.M."/>
            <person name="Voigt K."/>
            <person name="de Hoog G.S."/>
            <person name="Smith M.E."/>
            <person name="Heitman J."/>
            <person name="Vilgalys R."/>
            <person name="Stajich J.E."/>
        </authorList>
    </citation>
    <scope>NUCLEOTIDE SEQUENCE [LARGE SCALE GENOMIC DNA]</scope>
    <source>
        <strain evidence="1 2">CBS 357.93</strain>
    </source>
</reference>
<dbReference type="InterPro" id="IPR011990">
    <property type="entry name" value="TPR-like_helical_dom_sf"/>
</dbReference>
<keyword evidence="2" id="KW-1185">Reference proteome</keyword>
<dbReference type="EMBL" id="PJQL01001671">
    <property type="protein sequence ID" value="RCH87378.1"/>
    <property type="molecule type" value="Genomic_DNA"/>
</dbReference>
<dbReference type="GO" id="GO:0006515">
    <property type="term" value="P:protein quality control for misfolded or incompletely synthesized proteins"/>
    <property type="evidence" value="ECO:0007669"/>
    <property type="project" value="TreeGrafter"/>
</dbReference>
<dbReference type="SMART" id="SM00028">
    <property type="entry name" value="TPR"/>
    <property type="match status" value="5"/>
</dbReference>
<dbReference type="GO" id="GO:0031942">
    <property type="term" value="C:i-AAA complex"/>
    <property type="evidence" value="ECO:0007669"/>
    <property type="project" value="TreeGrafter"/>
</dbReference>
<dbReference type="AlphaFoldDB" id="A0A367JBS2"/>
<evidence type="ECO:0000313" key="2">
    <source>
        <dbReference type="Proteomes" id="UP000252139"/>
    </source>
</evidence>
<dbReference type="InterPro" id="IPR040201">
    <property type="entry name" value="Mrg3-like"/>
</dbReference>
<comment type="caution">
    <text evidence="1">The sequence shown here is derived from an EMBL/GenBank/DDBJ whole genome shotgun (WGS) entry which is preliminary data.</text>
</comment>
<dbReference type="InterPro" id="IPR019734">
    <property type="entry name" value="TPR_rpt"/>
</dbReference>
<dbReference type="SUPFAM" id="SSF48452">
    <property type="entry name" value="TPR-like"/>
    <property type="match status" value="2"/>
</dbReference>
<proteinExistence type="predicted"/>
<dbReference type="STRING" id="86630.A0A367JBS2"/>
<dbReference type="Gene3D" id="1.25.40.10">
    <property type="entry name" value="Tetratricopeptide repeat domain"/>
    <property type="match status" value="2"/>
</dbReference>
<accession>A0A367JBS2</accession>
<dbReference type="Pfam" id="PF13424">
    <property type="entry name" value="TPR_12"/>
    <property type="match status" value="1"/>
</dbReference>